<dbReference type="InterPro" id="IPR058240">
    <property type="entry name" value="rSAM_sf"/>
</dbReference>
<dbReference type="Pfam" id="PF04055">
    <property type="entry name" value="Radical_SAM"/>
    <property type="match status" value="1"/>
</dbReference>
<protein>
    <submittedName>
        <fullName evidence="2">Coproporphyrinogen III oxidase and related Fe-S oxidoreductase</fullName>
    </submittedName>
</protein>
<dbReference type="STRING" id="1445510.YC6258_03312"/>
<dbReference type="PROSITE" id="PS51918">
    <property type="entry name" value="RADICAL_SAM"/>
    <property type="match status" value="1"/>
</dbReference>
<reference evidence="2 3" key="1">
    <citation type="submission" date="2014-01" db="EMBL/GenBank/DDBJ databases">
        <title>Full genme sequencing of cellulolytic bacterium Gynuella sunshinyii YC6258T gen. nov., sp. nov.</title>
        <authorList>
            <person name="Khan H."/>
            <person name="Chung E.J."/>
            <person name="Chung Y.R."/>
        </authorList>
    </citation>
    <scope>NUCLEOTIDE SEQUENCE [LARGE SCALE GENOMIC DNA]</scope>
    <source>
        <strain evidence="2 3">YC6258</strain>
    </source>
</reference>
<evidence type="ECO:0000313" key="2">
    <source>
        <dbReference type="EMBL" id="AJQ95348.1"/>
    </source>
</evidence>
<dbReference type="GO" id="GO:0006779">
    <property type="term" value="P:porphyrin-containing compound biosynthetic process"/>
    <property type="evidence" value="ECO:0007669"/>
    <property type="project" value="TreeGrafter"/>
</dbReference>
<dbReference type="InterPro" id="IPR007197">
    <property type="entry name" value="rSAM"/>
</dbReference>
<keyword evidence="3" id="KW-1185">Reference proteome</keyword>
<organism evidence="2 3">
    <name type="scientific">Gynuella sunshinyii YC6258</name>
    <dbReference type="NCBI Taxonomy" id="1445510"/>
    <lineage>
        <taxon>Bacteria</taxon>
        <taxon>Pseudomonadati</taxon>
        <taxon>Pseudomonadota</taxon>
        <taxon>Gammaproteobacteria</taxon>
        <taxon>Oceanospirillales</taxon>
        <taxon>Saccharospirillaceae</taxon>
        <taxon>Gynuella</taxon>
    </lineage>
</organism>
<dbReference type="GO" id="GO:0005737">
    <property type="term" value="C:cytoplasm"/>
    <property type="evidence" value="ECO:0007669"/>
    <property type="project" value="TreeGrafter"/>
</dbReference>
<dbReference type="HOGENOM" id="CLU_027579_7_1_6"/>
<dbReference type="InterPro" id="IPR034505">
    <property type="entry name" value="Coproporphyrinogen-III_oxidase"/>
</dbReference>
<dbReference type="Gene3D" id="3.30.750.200">
    <property type="match status" value="1"/>
</dbReference>
<dbReference type="GO" id="GO:0003824">
    <property type="term" value="F:catalytic activity"/>
    <property type="evidence" value="ECO:0007669"/>
    <property type="project" value="InterPro"/>
</dbReference>
<dbReference type="Proteomes" id="UP000032266">
    <property type="component" value="Chromosome"/>
</dbReference>
<gene>
    <name evidence="2" type="ORF">YC6258_03312</name>
</gene>
<dbReference type="PATRIC" id="fig|1445510.3.peg.3275"/>
<dbReference type="KEGG" id="gsn:YC6258_03312"/>
<proteinExistence type="predicted"/>
<name>A0A0C5VPM4_9GAMM</name>
<dbReference type="NCBIfam" id="NF006067">
    <property type="entry name" value="PRK08208.1"/>
    <property type="match status" value="1"/>
</dbReference>
<feature type="domain" description="Radical SAM core" evidence="1">
    <location>
        <begin position="41"/>
        <end position="278"/>
    </location>
</feature>
<dbReference type="SUPFAM" id="SSF102114">
    <property type="entry name" value="Radical SAM enzymes"/>
    <property type="match status" value="1"/>
</dbReference>
<dbReference type="PANTHER" id="PTHR13932:SF5">
    <property type="entry name" value="RADICAL S-ADENOSYL METHIONINE DOMAIN-CONTAINING PROTEIN 1, MITOCHONDRIAL"/>
    <property type="match status" value="1"/>
</dbReference>
<dbReference type="InterPro" id="IPR006638">
    <property type="entry name" value="Elp3/MiaA/NifB-like_rSAM"/>
</dbReference>
<dbReference type="PANTHER" id="PTHR13932">
    <property type="entry name" value="COPROPORPHYRINIGEN III OXIDASE"/>
    <property type="match status" value="1"/>
</dbReference>
<dbReference type="OrthoDB" id="9808022at2"/>
<dbReference type="SMART" id="SM00729">
    <property type="entry name" value="Elp3"/>
    <property type="match status" value="1"/>
</dbReference>
<dbReference type="RefSeq" id="WP_044617672.1">
    <property type="nucleotide sequence ID" value="NZ_CP007142.1"/>
</dbReference>
<evidence type="ECO:0000313" key="3">
    <source>
        <dbReference type="Proteomes" id="UP000032266"/>
    </source>
</evidence>
<dbReference type="GO" id="GO:0051539">
    <property type="term" value="F:4 iron, 4 sulfur cluster binding"/>
    <property type="evidence" value="ECO:0007669"/>
    <property type="project" value="TreeGrafter"/>
</dbReference>
<evidence type="ECO:0000259" key="1">
    <source>
        <dbReference type="PROSITE" id="PS51918"/>
    </source>
</evidence>
<dbReference type="SFLD" id="SFLDS00029">
    <property type="entry name" value="Radical_SAM"/>
    <property type="match status" value="1"/>
</dbReference>
<dbReference type="SFLD" id="SFLDG01065">
    <property type="entry name" value="anaerobic_coproporphyrinogen-I"/>
    <property type="match status" value="1"/>
</dbReference>
<dbReference type="EMBL" id="CP007142">
    <property type="protein sequence ID" value="AJQ95348.1"/>
    <property type="molecule type" value="Genomic_DNA"/>
</dbReference>
<sequence length="444" mass="51027">MPSVEEVLGTEIYRAYAYSYPHKSAYRALSKPMKLQPLWASEKRDSLFLYVHIPYCQMRCGFCNLFTLVRPNDRQVEVYLEALLRQIETYAALLNPVRFARFALGGGTPTFLTQPQLQRLMEALNHHFNLNLHDTPATIECSPGTIDQEKVTYLNSLGTRRLSIGIQSFIEQETRNLARPQPPAEAHAALETIRTYSSSELNVDLIYGIDGQTEQSWRYSIDSALNYQPDELYLYPLYIRKLTGLDKIKKDRIASDRQSHMLKLYRLARGQLLDAGYEQVSMRMFRRQTATSAQQPIYSCQQDGMVGLGAGARSYTRNFHYSSEYAVGRHDIKSIIEHYSQMTADDFRYAGYGVTLDEKERQRRFVIQSLLLAEGLSLHQYTETFNSQVTNDMPELAVLSELGLTQTSDLDIRLTEAGLERADMIGDWLISKDIRQRMQGFELR</sequence>
<accession>A0A0C5VPM4</accession>
<dbReference type="AlphaFoldDB" id="A0A0C5VPM4"/>